<protein>
    <submittedName>
        <fullName evidence="1">VCBS repeat-containing protein</fullName>
    </submittedName>
</protein>
<keyword evidence="2" id="KW-1185">Reference proteome</keyword>
<dbReference type="RefSeq" id="WP_311669257.1">
    <property type="nucleotide sequence ID" value="NZ_JAVREO010000015.1"/>
</dbReference>
<evidence type="ECO:0000313" key="1">
    <source>
        <dbReference type="EMBL" id="MDT0269168.1"/>
    </source>
</evidence>
<organism evidence="1 2">
    <name type="scientific">Streptomyces chisholmiae</name>
    <dbReference type="NCBI Taxonomy" id="3075540"/>
    <lineage>
        <taxon>Bacteria</taxon>
        <taxon>Bacillati</taxon>
        <taxon>Actinomycetota</taxon>
        <taxon>Actinomycetes</taxon>
        <taxon>Kitasatosporales</taxon>
        <taxon>Streptomycetaceae</taxon>
        <taxon>Streptomyces</taxon>
    </lineage>
</organism>
<dbReference type="Proteomes" id="UP001183410">
    <property type="component" value="Unassembled WGS sequence"/>
</dbReference>
<reference evidence="2" key="1">
    <citation type="submission" date="2023-07" db="EMBL/GenBank/DDBJ databases">
        <title>30 novel species of actinomycetes from the DSMZ collection.</title>
        <authorList>
            <person name="Nouioui I."/>
        </authorList>
    </citation>
    <scope>NUCLEOTIDE SEQUENCE [LARGE SCALE GENOMIC DNA]</scope>
    <source>
        <strain evidence="2">DSM 44915</strain>
    </source>
</reference>
<evidence type="ECO:0000313" key="2">
    <source>
        <dbReference type="Proteomes" id="UP001183410"/>
    </source>
</evidence>
<comment type="caution">
    <text evidence="1">The sequence shown here is derived from an EMBL/GenBank/DDBJ whole genome shotgun (WGS) entry which is preliminary data.</text>
</comment>
<dbReference type="SUPFAM" id="SSF69318">
    <property type="entry name" value="Integrin alpha N-terminal domain"/>
    <property type="match status" value="1"/>
</dbReference>
<dbReference type="EMBL" id="JAVREO010000015">
    <property type="protein sequence ID" value="MDT0269168.1"/>
    <property type="molecule type" value="Genomic_DNA"/>
</dbReference>
<dbReference type="InterPro" id="IPR028994">
    <property type="entry name" value="Integrin_alpha_N"/>
</dbReference>
<dbReference type="Gene3D" id="2.130.10.130">
    <property type="entry name" value="Integrin alpha, N-terminal"/>
    <property type="match status" value="1"/>
</dbReference>
<name>A0ABU2JY90_9ACTN</name>
<sequence length="901" mass="96614">MAVSFSGGGDTALATVTRDGRSLSLSWPAPLPTPTVEDDTVTYPGVLEGVDLKLQARTGGFGQVLVVHDAEAATNPALVELTYQIQTEGLEVTADEYGNVSAMNPADQEVFTAATPLMWDSGLPEEPEIAALLYEASGSATLSSSEFSPGIKARHAIVDTTVVDDTLLLAPDQELLTGEDTTYPVYIDPSVDGSRHSWTIAYKKYPNSSFFNGSGFNGGTNEARVGYENQTDGTARSFFRMNTKNLKDPNRVISSSRFRIRNIWSWSCTEREVQLWYTGAFTNQSTWNNQPEWRSHLDTVDDTLGWGSGCPAGNLVFDTTQGARTAQANGFNTLTLGMRATNEGDVFGWKKFSASSAVLSTTYNTRPANPTGMDTYPVSTVDSDCGSAAPYQYIGNTDFYLQAKVRDADGGTVRATFHLWPTGRHGDGVIVNKTVSVSSGGIARVKITRAELAPHLATTGGDFTWKVRASDGSLNSSWVPSYGCRFIHDPNRPSTPPGVTSAQFPDGENGWPPETSAVRQEGTFTLTPNGVSDVTTYRYWTSWNSSVKTVNVAAGRSASIKLTPTSAGPNHLYVQSGDPAGNLSDTRNYLFYAAGLATPDAPGDINGDGYSDIWGINGSGNLTRHYGLGDGSVHAATEPAADGDWDGVQIAHQGDWTSDGYEDLIAFRADGTTHRLWLHPNTGTGAVCGTCLEYEPVELTVHDEVNNHWSDGAKQVVAIGDVDGGLDVDGDGVEDVPGHPDLLVNDGEFLWLYYGSPDHRLDSQRDPVLLAGPDDPISDNGSTIGEITISAPGDWNDDGALDLIISHDRPDHGDLYVYNGAIDEGGYTISLEERAYIGWGWTSENVVTHAAIPTSTGAHVLEFWGAMASGHLVHGTVMNDGGLTGNARVLNQDFVGYQYIS</sequence>
<gene>
    <name evidence="1" type="ORF">RM844_23045</name>
</gene>
<accession>A0ABU2JY90</accession>
<proteinExistence type="predicted"/>